<dbReference type="PANTHER" id="PTHR30572:SF18">
    <property type="entry name" value="ABC-TYPE MACROLIDE FAMILY EXPORT SYSTEM PERMEASE COMPONENT 2"/>
    <property type="match status" value="1"/>
</dbReference>
<keyword evidence="10" id="KW-1185">Reference proteome</keyword>
<feature type="transmembrane region" description="Helical" evidence="6">
    <location>
        <begin position="276"/>
        <end position="296"/>
    </location>
</feature>
<feature type="transmembrane region" description="Helical" evidence="6">
    <location>
        <begin position="414"/>
        <end position="439"/>
    </location>
</feature>
<feature type="transmembrane region" description="Helical" evidence="6">
    <location>
        <begin position="369"/>
        <end position="394"/>
    </location>
</feature>
<evidence type="ECO:0000256" key="1">
    <source>
        <dbReference type="ARBA" id="ARBA00004651"/>
    </source>
</evidence>
<evidence type="ECO:0000313" key="10">
    <source>
        <dbReference type="Proteomes" id="UP001549749"/>
    </source>
</evidence>
<dbReference type="InterPro" id="IPR050250">
    <property type="entry name" value="Macrolide_Exporter_MacB"/>
</dbReference>
<evidence type="ECO:0000256" key="3">
    <source>
        <dbReference type="ARBA" id="ARBA00022692"/>
    </source>
</evidence>
<dbReference type="Pfam" id="PF12704">
    <property type="entry name" value="MacB_PCD"/>
    <property type="match status" value="2"/>
</dbReference>
<keyword evidence="5 6" id="KW-0472">Membrane</keyword>
<dbReference type="InterPro" id="IPR025857">
    <property type="entry name" value="MacB_PCD"/>
</dbReference>
<organism evidence="9 10">
    <name type="scientific">Chitinophaga defluvii</name>
    <dbReference type="NCBI Taxonomy" id="3163343"/>
    <lineage>
        <taxon>Bacteria</taxon>
        <taxon>Pseudomonadati</taxon>
        <taxon>Bacteroidota</taxon>
        <taxon>Chitinophagia</taxon>
        <taxon>Chitinophagales</taxon>
        <taxon>Chitinophagaceae</taxon>
        <taxon>Chitinophaga</taxon>
    </lineage>
</organism>
<evidence type="ECO:0000256" key="2">
    <source>
        <dbReference type="ARBA" id="ARBA00022475"/>
    </source>
</evidence>
<reference evidence="9 10" key="1">
    <citation type="submission" date="2024-06" db="EMBL/GenBank/DDBJ databases">
        <title>Chitinophaga defluvii sp. nov., isolated from municipal sewage.</title>
        <authorList>
            <person name="Zhang L."/>
        </authorList>
    </citation>
    <scope>NUCLEOTIDE SEQUENCE [LARGE SCALE GENOMIC DNA]</scope>
    <source>
        <strain evidence="9 10">H8</strain>
    </source>
</reference>
<sequence length="786" mass="87625">MLSNYIKTSFRSFKKHSSYGILNIAGLAVGIACAAFIFLWVEDELNFDQQFAKKDRLYRILETQTYEGKTGTFWATPGPLAAGIKAEIPGIKDAARLSWTRKMLFTKDEKPVYVAGAYADQALFDMLQLPFIKGNPATAFKDPHSLVINEKTARLFFGEEDPIGKTLKVDNRDPYTITGVMKNLSENTSFDFEWLAPYVIYEAQNQWLKEWGNNGTMTYVELQANASVPAVNKKLEHYLSTKGDIETTCFLFSMNDWRLYSGFENGKQTGDGRIKYVRLFTLIAWIILAIACINFMNLSTARSSQRAREVGVRKVLGAAKSKLVTQFICESLFLAFVAVFIALIMIYVFMPGFNILVEKKLALDITNPWHLGGLLGIGLLSGLVAGSYPAFFLSSFNPVFVLKGLKLKGSASAGFIRTGLVVTQFTISIMLILATVVIYHQIQHIRHRQLGYDRQHLVYMDLRGDMGKHFSAIKNQLLATGAVQNAALSSSTILSFGSNGSNFTWGGKDPAVDVLITQEEVSPEYVSTMGLKLVSGRDFYTDSKSDSNSIIINETLARMITKDNAANNTLTRGDGTKYEITGVIKNFVYNDLYGKSVPLILYANPEGARFLTIRFKPGANVPDALKKVEQIMVANNPGYPFEYEFVDTEFNNRFKMEAMIGKLAGMFAILAIFISCLGLFGLAAYTAERRTKEIGIRKIMGASISGLASLLSRDFMRLVLFSCVIAFPISWYTMSRWLNDYAYRISIQWWMFVLAGVLALAIALLTVIFQAIKVALANPLNSLKSE</sequence>
<comment type="subcellular location">
    <subcellularLocation>
        <location evidence="1">Cell membrane</location>
        <topology evidence="1">Multi-pass membrane protein</topology>
    </subcellularLocation>
</comment>
<dbReference type="InterPro" id="IPR003838">
    <property type="entry name" value="ABC3_permease_C"/>
</dbReference>
<evidence type="ECO:0000256" key="6">
    <source>
        <dbReference type="SAM" id="Phobius"/>
    </source>
</evidence>
<dbReference type="PANTHER" id="PTHR30572">
    <property type="entry name" value="MEMBRANE COMPONENT OF TRANSPORTER-RELATED"/>
    <property type="match status" value="1"/>
</dbReference>
<keyword evidence="4 6" id="KW-1133">Transmembrane helix</keyword>
<feature type="domain" description="ABC3 transporter permease C-terminal" evidence="7">
    <location>
        <begin position="282"/>
        <end position="398"/>
    </location>
</feature>
<feature type="transmembrane region" description="Helical" evidence="6">
    <location>
        <begin position="663"/>
        <end position="685"/>
    </location>
</feature>
<feature type="domain" description="MacB-like periplasmic core" evidence="8">
    <location>
        <begin position="21"/>
        <end position="237"/>
    </location>
</feature>
<dbReference type="Proteomes" id="UP001549749">
    <property type="component" value="Unassembled WGS sequence"/>
</dbReference>
<feature type="transmembrane region" description="Helical" evidence="6">
    <location>
        <begin position="747"/>
        <end position="772"/>
    </location>
</feature>
<evidence type="ECO:0000256" key="4">
    <source>
        <dbReference type="ARBA" id="ARBA00022989"/>
    </source>
</evidence>
<feature type="domain" description="MacB-like periplasmic core" evidence="8">
    <location>
        <begin position="426"/>
        <end position="630"/>
    </location>
</feature>
<evidence type="ECO:0000259" key="7">
    <source>
        <dbReference type="Pfam" id="PF02687"/>
    </source>
</evidence>
<feature type="transmembrane region" description="Helical" evidence="6">
    <location>
        <begin position="20"/>
        <end position="41"/>
    </location>
</feature>
<keyword evidence="3 6" id="KW-0812">Transmembrane</keyword>
<evidence type="ECO:0000256" key="5">
    <source>
        <dbReference type="ARBA" id="ARBA00023136"/>
    </source>
</evidence>
<dbReference type="Pfam" id="PF02687">
    <property type="entry name" value="FtsX"/>
    <property type="match status" value="2"/>
</dbReference>
<accession>A0ABV2T5M6</accession>
<feature type="transmembrane region" description="Helical" evidence="6">
    <location>
        <begin position="332"/>
        <end position="357"/>
    </location>
</feature>
<proteinExistence type="predicted"/>
<feature type="transmembrane region" description="Helical" evidence="6">
    <location>
        <begin position="715"/>
        <end position="735"/>
    </location>
</feature>
<dbReference type="PROSITE" id="PS51257">
    <property type="entry name" value="PROKAR_LIPOPROTEIN"/>
    <property type="match status" value="1"/>
</dbReference>
<evidence type="ECO:0000313" key="9">
    <source>
        <dbReference type="EMBL" id="MET6997459.1"/>
    </source>
</evidence>
<comment type="caution">
    <text evidence="9">The sequence shown here is derived from an EMBL/GenBank/DDBJ whole genome shotgun (WGS) entry which is preliminary data.</text>
</comment>
<name>A0ABV2T5M6_9BACT</name>
<gene>
    <name evidence="9" type="ORF">ABR189_08770</name>
</gene>
<feature type="domain" description="ABC3 transporter permease C-terminal" evidence="7">
    <location>
        <begin position="666"/>
        <end position="777"/>
    </location>
</feature>
<keyword evidence="2" id="KW-1003">Cell membrane</keyword>
<protein>
    <submittedName>
        <fullName evidence="9">ABC transporter permease</fullName>
    </submittedName>
</protein>
<dbReference type="RefSeq" id="WP_354660096.1">
    <property type="nucleotide sequence ID" value="NZ_JBEXAC010000001.1"/>
</dbReference>
<evidence type="ECO:0000259" key="8">
    <source>
        <dbReference type="Pfam" id="PF12704"/>
    </source>
</evidence>
<dbReference type="EMBL" id="JBEXAC010000001">
    <property type="protein sequence ID" value="MET6997459.1"/>
    <property type="molecule type" value="Genomic_DNA"/>
</dbReference>